<feature type="transmembrane region" description="Helical" evidence="4">
    <location>
        <begin position="70"/>
        <end position="92"/>
    </location>
</feature>
<proteinExistence type="predicted"/>
<dbReference type="SMART" id="SM00267">
    <property type="entry name" value="GGDEF"/>
    <property type="match status" value="1"/>
</dbReference>
<dbReference type="Gene3D" id="3.30.70.270">
    <property type="match status" value="1"/>
</dbReference>
<feature type="region of interest" description="Disordered" evidence="3">
    <location>
        <begin position="390"/>
        <end position="426"/>
    </location>
</feature>
<keyword evidence="7" id="KW-1185">Reference proteome</keyword>
<dbReference type="InterPro" id="IPR029787">
    <property type="entry name" value="Nucleotide_cyclase"/>
</dbReference>
<dbReference type="InterPro" id="IPR050469">
    <property type="entry name" value="Diguanylate_Cyclase"/>
</dbReference>
<evidence type="ECO:0000313" key="7">
    <source>
        <dbReference type="Proteomes" id="UP001524587"/>
    </source>
</evidence>
<organism evidence="6 7">
    <name type="scientific">Endosaccharibacter trunci</name>
    <dbReference type="NCBI Taxonomy" id="2812733"/>
    <lineage>
        <taxon>Bacteria</taxon>
        <taxon>Pseudomonadati</taxon>
        <taxon>Pseudomonadota</taxon>
        <taxon>Alphaproteobacteria</taxon>
        <taxon>Acetobacterales</taxon>
        <taxon>Acetobacteraceae</taxon>
        <taxon>Endosaccharibacter</taxon>
    </lineage>
</organism>
<feature type="transmembrane region" description="Helical" evidence="4">
    <location>
        <begin position="6"/>
        <end position="27"/>
    </location>
</feature>
<dbReference type="InterPro" id="IPR043128">
    <property type="entry name" value="Rev_trsase/Diguanyl_cyclase"/>
</dbReference>
<dbReference type="EMBL" id="JAMSKV010000004">
    <property type="protein sequence ID" value="MCQ8278106.1"/>
    <property type="molecule type" value="Genomic_DNA"/>
</dbReference>
<feature type="transmembrane region" description="Helical" evidence="4">
    <location>
        <begin position="99"/>
        <end position="117"/>
    </location>
</feature>
<dbReference type="PROSITE" id="PS50887">
    <property type="entry name" value="GGDEF"/>
    <property type="match status" value="1"/>
</dbReference>
<dbReference type="EC" id="2.7.7.65" evidence="1"/>
<dbReference type="PANTHER" id="PTHR45138">
    <property type="entry name" value="REGULATORY COMPONENTS OF SENSORY TRANSDUCTION SYSTEM"/>
    <property type="match status" value="1"/>
</dbReference>
<dbReference type="Proteomes" id="UP001524587">
    <property type="component" value="Unassembled WGS sequence"/>
</dbReference>
<feature type="transmembrane region" description="Helical" evidence="4">
    <location>
        <begin position="193"/>
        <end position="216"/>
    </location>
</feature>
<feature type="transmembrane region" description="Helical" evidence="4">
    <location>
        <begin position="123"/>
        <end position="143"/>
    </location>
</feature>
<feature type="transmembrane region" description="Helical" evidence="4">
    <location>
        <begin position="155"/>
        <end position="173"/>
    </location>
</feature>
<evidence type="ECO:0000313" key="6">
    <source>
        <dbReference type="EMBL" id="MCQ8278106.1"/>
    </source>
</evidence>
<evidence type="ECO:0000256" key="1">
    <source>
        <dbReference type="ARBA" id="ARBA00012528"/>
    </source>
</evidence>
<dbReference type="PANTHER" id="PTHR45138:SF9">
    <property type="entry name" value="DIGUANYLATE CYCLASE DGCM-RELATED"/>
    <property type="match status" value="1"/>
</dbReference>
<sequence length="440" mass="46341">MPTHGTLLTLYCLVIGTLLTGAAMTLLERHGRPRHGDPLLFWSAGYGLLASGCALAALRLTISVPRLPAASLAVAANTLILAGYLAVLLGIARLDRRRRLGFSSVVLGINTLAWLFWGLDHVAAMWAFGCGAQIALVCALAAFDISRNRNFGGMRSVPAVVTICSVHAAIYLARSTALPLLAPLLSPKQMGLVAVVTMYEGVVFSVALPTSLLLLLREESQGRLNTALLTDYLTGLGNRQRLCEALPGMVASADGRRVALLLFDLDRFKQINDRHGHAAGDLVLRCFAGTGSGVLGPDAVFVRLGGEEFVAILPVADITEAALTAETVLKRFAALPTIVAGLSIPATASAGVTLIDPDCRSPDEPLHLADNALYEAKERGRNRVVVAHPTPSAEASAISAETDLRPPPGPGKADLSGQGSTPTHLWRNLGQGSIVLRILS</sequence>
<comment type="catalytic activity">
    <reaction evidence="2">
        <text>2 GTP = 3',3'-c-di-GMP + 2 diphosphate</text>
        <dbReference type="Rhea" id="RHEA:24898"/>
        <dbReference type="ChEBI" id="CHEBI:33019"/>
        <dbReference type="ChEBI" id="CHEBI:37565"/>
        <dbReference type="ChEBI" id="CHEBI:58805"/>
        <dbReference type="EC" id="2.7.7.65"/>
    </reaction>
</comment>
<evidence type="ECO:0000259" key="5">
    <source>
        <dbReference type="PROSITE" id="PS50887"/>
    </source>
</evidence>
<keyword evidence="4" id="KW-0472">Membrane</keyword>
<evidence type="ECO:0000256" key="4">
    <source>
        <dbReference type="SAM" id="Phobius"/>
    </source>
</evidence>
<dbReference type="SUPFAM" id="SSF55073">
    <property type="entry name" value="Nucleotide cyclase"/>
    <property type="match status" value="1"/>
</dbReference>
<accession>A0ABT1W5E6</accession>
<keyword evidence="4" id="KW-0812">Transmembrane</keyword>
<name>A0ABT1W5E6_9PROT</name>
<reference evidence="6 7" key="1">
    <citation type="submission" date="2022-06" db="EMBL/GenBank/DDBJ databases">
        <title>Endosaccharibacter gen. nov., sp. nov., endophytic bacteria isolated from sugarcane.</title>
        <authorList>
            <person name="Pitiwittayakul N."/>
            <person name="Yukphan P."/>
            <person name="Charoenyingcharoen P."/>
            <person name="Tanasupawat S."/>
        </authorList>
    </citation>
    <scope>NUCLEOTIDE SEQUENCE [LARGE SCALE GENOMIC DNA]</scope>
    <source>
        <strain evidence="6 7">KSS8</strain>
    </source>
</reference>
<dbReference type="Pfam" id="PF00990">
    <property type="entry name" value="GGDEF"/>
    <property type="match status" value="1"/>
</dbReference>
<dbReference type="NCBIfam" id="TIGR00254">
    <property type="entry name" value="GGDEF"/>
    <property type="match status" value="1"/>
</dbReference>
<feature type="domain" description="GGDEF" evidence="5">
    <location>
        <begin position="256"/>
        <end position="389"/>
    </location>
</feature>
<protein>
    <recommendedName>
        <fullName evidence="1">diguanylate cyclase</fullName>
        <ecNumber evidence="1">2.7.7.65</ecNumber>
    </recommendedName>
</protein>
<feature type="transmembrane region" description="Helical" evidence="4">
    <location>
        <begin position="39"/>
        <end position="58"/>
    </location>
</feature>
<keyword evidence="4" id="KW-1133">Transmembrane helix</keyword>
<dbReference type="RefSeq" id="WP_422863568.1">
    <property type="nucleotide sequence ID" value="NZ_JAMSKV010000004.1"/>
</dbReference>
<gene>
    <name evidence="6" type="ORF">NFI95_06550</name>
</gene>
<evidence type="ECO:0000256" key="3">
    <source>
        <dbReference type="SAM" id="MobiDB-lite"/>
    </source>
</evidence>
<dbReference type="CDD" id="cd01949">
    <property type="entry name" value="GGDEF"/>
    <property type="match status" value="1"/>
</dbReference>
<dbReference type="InterPro" id="IPR000160">
    <property type="entry name" value="GGDEF_dom"/>
</dbReference>
<evidence type="ECO:0000256" key="2">
    <source>
        <dbReference type="ARBA" id="ARBA00034247"/>
    </source>
</evidence>
<comment type="caution">
    <text evidence="6">The sequence shown here is derived from an EMBL/GenBank/DDBJ whole genome shotgun (WGS) entry which is preliminary data.</text>
</comment>